<evidence type="ECO:0000313" key="4">
    <source>
        <dbReference type="RefSeq" id="XP_065642768.1"/>
    </source>
</evidence>
<proteinExistence type="predicted"/>
<feature type="domain" description="CCHC-type" evidence="2">
    <location>
        <begin position="201"/>
        <end position="214"/>
    </location>
</feature>
<dbReference type="PROSITE" id="PS50158">
    <property type="entry name" value="ZF_CCHC"/>
    <property type="match status" value="1"/>
</dbReference>
<evidence type="ECO:0000313" key="3">
    <source>
        <dbReference type="Proteomes" id="UP001652625"/>
    </source>
</evidence>
<keyword evidence="3" id="KW-1185">Reference proteome</keyword>
<evidence type="ECO:0000259" key="2">
    <source>
        <dbReference type="PROSITE" id="PS50158"/>
    </source>
</evidence>
<dbReference type="Gene3D" id="4.10.60.10">
    <property type="entry name" value="Zinc finger, CCHC-type"/>
    <property type="match status" value="1"/>
</dbReference>
<dbReference type="GeneID" id="136074384"/>
<keyword evidence="1" id="KW-0863">Zinc-finger</keyword>
<reference evidence="4" key="2">
    <citation type="submission" date="2025-08" db="UniProtKB">
        <authorList>
            <consortium name="RefSeq"/>
        </authorList>
    </citation>
    <scope>IDENTIFICATION</scope>
</reference>
<dbReference type="RefSeq" id="XP_065642768.1">
    <property type="nucleotide sequence ID" value="XM_065786696.1"/>
</dbReference>
<name>A0ABM4B1W3_HYDVU</name>
<dbReference type="SMART" id="SM00343">
    <property type="entry name" value="ZnF_C2HC"/>
    <property type="match status" value="1"/>
</dbReference>
<dbReference type="InterPro" id="IPR001878">
    <property type="entry name" value="Znf_CCHC"/>
</dbReference>
<dbReference type="PANTHER" id="PTHR33198">
    <property type="entry name" value="ANK_REP_REGION DOMAIN-CONTAINING PROTEIN-RELATED"/>
    <property type="match status" value="1"/>
</dbReference>
<keyword evidence="1" id="KW-0479">Metal-binding</keyword>
<organism evidence="3 4">
    <name type="scientific">Hydra vulgaris</name>
    <name type="common">Hydra</name>
    <name type="synonym">Hydra attenuata</name>
    <dbReference type="NCBI Taxonomy" id="6087"/>
    <lineage>
        <taxon>Eukaryota</taxon>
        <taxon>Metazoa</taxon>
        <taxon>Cnidaria</taxon>
        <taxon>Hydrozoa</taxon>
        <taxon>Hydroidolina</taxon>
        <taxon>Anthoathecata</taxon>
        <taxon>Aplanulata</taxon>
        <taxon>Hydridae</taxon>
        <taxon>Hydra</taxon>
    </lineage>
</organism>
<protein>
    <submittedName>
        <fullName evidence="4">Uncharacterized protein LOC136074384</fullName>
    </submittedName>
</protein>
<gene>
    <name evidence="4" type="primary">LOC136074384</name>
</gene>
<dbReference type="SUPFAM" id="SSF57756">
    <property type="entry name" value="Retrovirus zinc finger-like domains"/>
    <property type="match status" value="1"/>
</dbReference>
<reference evidence="3" key="1">
    <citation type="submission" date="2025-05" db="UniProtKB">
        <authorList>
            <consortium name="RefSeq"/>
        </authorList>
    </citation>
    <scope>NUCLEOTIDE SEQUENCE [LARGE SCALE GENOMIC DNA]</scope>
</reference>
<evidence type="ECO:0000256" key="1">
    <source>
        <dbReference type="PROSITE-ProRule" id="PRU00047"/>
    </source>
</evidence>
<dbReference type="Proteomes" id="UP001652625">
    <property type="component" value="Chromosome 01"/>
</dbReference>
<sequence>MQQAISAIMPPVFDGNHQRFIRQLRTYIAAMDIDEAKRKTITLTCLPPQIYSALEDLCLLAYPEDDSVTYEEIEENIMKLFKPKSSLILRFEFATIKKASNESVTEFSRRIARAAEGCKFTERDDRMRDQFITGFNDGATIKRLILESEELTFAKAVEVAVILERVTQEARQLDGSDNVMVAATSLLPQTTDFAGTNKITCFNCGKFGHYARDCEAKCKSCLTIARFKRKRENLEIMASSILTETA</sequence>
<dbReference type="Pfam" id="PF00098">
    <property type="entry name" value="zf-CCHC"/>
    <property type="match status" value="1"/>
</dbReference>
<keyword evidence="1" id="KW-0862">Zinc</keyword>
<dbReference type="PANTHER" id="PTHR33198:SF19">
    <property type="entry name" value="CCHC-TYPE DOMAIN-CONTAINING PROTEIN"/>
    <property type="match status" value="1"/>
</dbReference>
<dbReference type="InterPro" id="IPR036875">
    <property type="entry name" value="Znf_CCHC_sf"/>
</dbReference>
<accession>A0ABM4B1W3</accession>